<evidence type="ECO:0000313" key="2">
    <source>
        <dbReference type="EMBL" id="KAL1124101.1"/>
    </source>
</evidence>
<keyword evidence="3" id="KW-1185">Reference proteome</keyword>
<accession>A0ABD0YA08</accession>
<dbReference type="EMBL" id="JBFDAA010000011">
    <property type="protein sequence ID" value="KAL1124101.1"/>
    <property type="molecule type" value="Genomic_DNA"/>
</dbReference>
<keyword evidence="1" id="KW-0472">Membrane</keyword>
<comment type="caution">
    <text evidence="2">The sequence shown here is derived from an EMBL/GenBank/DDBJ whole genome shotgun (WGS) entry which is preliminary data.</text>
</comment>
<sequence>MLHFSSFEIPNELAAAEKTINRNQNCLQLLLHWNSSPGEGLGNTHQKLSLRLRQIGRNDLSDWLTTSVFKQLSKSLNETFQTRSNTDELPRSGNITLSDNKDEETNPFPLRFQGWSFLDTILFLIFFFVLCVISLYTIKACCSVIYWRRMCNSCIKRFKNVEKGTKTYQKLLKQENSSGNESN</sequence>
<dbReference type="Proteomes" id="UP001558652">
    <property type="component" value="Unassembled WGS sequence"/>
</dbReference>
<feature type="transmembrane region" description="Helical" evidence="1">
    <location>
        <begin position="121"/>
        <end position="147"/>
    </location>
</feature>
<keyword evidence="1" id="KW-1133">Transmembrane helix</keyword>
<dbReference type="Gene3D" id="1.10.533.10">
    <property type="entry name" value="Death Domain, Fas"/>
    <property type="match status" value="1"/>
</dbReference>
<dbReference type="InterPro" id="IPR011029">
    <property type="entry name" value="DEATH-like_dom_sf"/>
</dbReference>
<organism evidence="2 3">
    <name type="scientific">Ranatra chinensis</name>
    <dbReference type="NCBI Taxonomy" id="642074"/>
    <lineage>
        <taxon>Eukaryota</taxon>
        <taxon>Metazoa</taxon>
        <taxon>Ecdysozoa</taxon>
        <taxon>Arthropoda</taxon>
        <taxon>Hexapoda</taxon>
        <taxon>Insecta</taxon>
        <taxon>Pterygota</taxon>
        <taxon>Neoptera</taxon>
        <taxon>Paraneoptera</taxon>
        <taxon>Hemiptera</taxon>
        <taxon>Heteroptera</taxon>
        <taxon>Panheteroptera</taxon>
        <taxon>Nepomorpha</taxon>
        <taxon>Nepidae</taxon>
        <taxon>Ranatrinae</taxon>
        <taxon>Ranatra</taxon>
    </lineage>
</organism>
<reference evidence="2 3" key="1">
    <citation type="submission" date="2024-07" db="EMBL/GenBank/DDBJ databases">
        <title>Chromosome-level genome assembly of the water stick insect Ranatra chinensis (Heteroptera: Nepidae).</title>
        <authorList>
            <person name="Liu X."/>
        </authorList>
    </citation>
    <scope>NUCLEOTIDE SEQUENCE [LARGE SCALE GENOMIC DNA]</scope>
    <source>
        <strain evidence="2">Cailab_2021Rc</strain>
        <tissue evidence="2">Muscle</tissue>
    </source>
</reference>
<protein>
    <submittedName>
        <fullName evidence="2">Uncharacterized protein</fullName>
    </submittedName>
</protein>
<keyword evidence="1" id="KW-0812">Transmembrane</keyword>
<name>A0ABD0YA08_9HEMI</name>
<dbReference type="AlphaFoldDB" id="A0ABD0YA08"/>
<gene>
    <name evidence="2" type="ORF">AAG570_001871</name>
</gene>
<evidence type="ECO:0000313" key="3">
    <source>
        <dbReference type="Proteomes" id="UP001558652"/>
    </source>
</evidence>
<evidence type="ECO:0000256" key="1">
    <source>
        <dbReference type="SAM" id="Phobius"/>
    </source>
</evidence>
<proteinExistence type="predicted"/>